<reference evidence="1 2" key="1">
    <citation type="submission" date="2023-03" db="EMBL/GenBank/DDBJ databases">
        <title>High recombination rates correlate with genetic variation in Cardiocondyla obscurior ants.</title>
        <authorList>
            <person name="Errbii M."/>
        </authorList>
    </citation>
    <scope>NUCLEOTIDE SEQUENCE [LARGE SCALE GENOMIC DNA]</scope>
    <source>
        <strain evidence="1">Alpha-2009</strain>
        <tissue evidence="1">Whole body</tissue>
    </source>
</reference>
<sequence length="213" mass="23703">MAALRETCLTCRLIFTSLSRNRERAVSAASAASTRSYSTAAENEKTYDVIVAGGGMVGTTLACALANNQKLAGKKILLLESSVKQEYIPQEQYSNRVVALNQQTRTLLSSIGAWKHIEAIRCSPVQKMQVWETCSDAMITFNEDLLSNNLAYIVENDLLLHAVNKQLFEKENVTMIYKSKIADVKSPKSSTDFVTVQLQSGEQYKTRLLVRNK</sequence>
<evidence type="ECO:0000313" key="1">
    <source>
        <dbReference type="EMBL" id="KAL0100197.1"/>
    </source>
</evidence>
<dbReference type="SUPFAM" id="SSF51905">
    <property type="entry name" value="FAD/NAD(P)-binding domain"/>
    <property type="match status" value="1"/>
</dbReference>
<gene>
    <name evidence="1" type="ORF">PUN28_019551</name>
</gene>
<dbReference type="InterPro" id="IPR051205">
    <property type="entry name" value="UbiH/COQ6_monooxygenase"/>
</dbReference>
<dbReference type="EMBL" id="JADYXP020000026">
    <property type="protein sequence ID" value="KAL0100197.1"/>
    <property type="molecule type" value="Genomic_DNA"/>
</dbReference>
<keyword evidence="2" id="KW-1185">Reference proteome</keyword>
<name>A0AAW2EEX6_9HYME</name>
<evidence type="ECO:0000313" key="2">
    <source>
        <dbReference type="Proteomes" id="UP001430953"/>
    </source>
</evidence>
<organism evidence="1 2">
    <name type="scientific">Cardiocondyla obscurior</name>
    <dbReference type="NCBI Taxonomy" id="286306"/>
    <lineage>
        <taxon>Eukaryota</taxon>
        <taxon>Metazoa</taxon>
        <taxon>Ecdysozoa</taxon>
        <taxon>Arthropoda</taxon>
        <taxon>Hexapoda</taxon>
        <taxon>Insecta</taxon>
        <taxon>Pterygota</taxon>
        <taxon>Neoptera</taxon>
        <taxon>Endopterygota</taxon>
        <taxon>Hymenoptera</taxon>
        <taxon>Apocrita</taxon>
        <taxon>Aculeata</taxon>
        <taxon>Formicoidea</taxon>
        <taxon>Formicidae</taxon>
        <taxon>Myrmicinae</taxon>
        <taxon>Cardiocondyla</taxon>
    </lineage>
</organism>
<dbReference type="PANTHER" id="PTHR43876:SF7">
    <property type="entry name" value="UBIQUINONE BIOSYNTHESIS MONOOXYGENASE COQ6, MITOCHONDRIAL"/>
    <property type="match status" value="1"/>
</dbReference>
<dbReference type="InterPro" id="IPR036188">
    <property type="entry name" value="FAD/NAD-bd_sf"/>
</dbReference>
<protein>
    <recommendedName>
        <fullName evidence="3">Ubiquinone biosynthesis monooxygenase COQ6</fullName>
    </recommendedName>
</protein>
<comment type="caution">
    <text evidence="1">The sequence shown here is derived from an EMBL/GenBank/DDBJ whole genome shotgun (WGS) entry which is preliminary data.</text>
</comment>
<proteinExistence type="predicted"/>
<dbReference type="PANTHER" id="PTHR43876">
    <property type="entry name" value="UBIQUINONE BIOSYNTHESIS MONOOXYGENASE COQ6, MITOCHONDRIAL"/>
    <property type="match status" value="1"/>
</dbReference>
<dbReference type="AlphaFoldDB" id="A0AAW2EEX6"/>
<dbReference type="Proteomes" id="UP001430953">
    <property type="component" value="Unassembled WGS sequence"/>
</dbReference>
<dbReference type="Gene3D" id="3.50.50.60">
    <property type="entry name" value="FAD/NAD(P)-binding domain"/>
    <property type="match status" value="1"/>
</dbReference>
<accession>A0AAW2EEX6</accession>
<dbReference type="GO" id="GO:0005739">
    <property type="term" value="C:mitochondrion"/>
    <property type="evidence" value="ECO:0007669"/>
    <property type="project" value="TreeGrafter"/>
</dbReference>
<evidence type="ECO:0008006" key="3">
    <source>
        <dbReference type="Google" id="ProtNLM"/>
    </source>
</evidence>